<evidence type="ECO:0000313" key="2">
    <source>
        <dbReference type="Proteomes" id="UP000184267"/>
    </source>
</evidence>
<dbReference type="EMBL" id="MNAD01001670">
    <property type="protein sequence ID" value="OJT02474.1"/>
    <property type="molecule type" value="Genomic_DNA"/>
</dbReference>
<keyword evidence="2" id="KW-1185">Reference proteome</keyword>
<comment type="caution">
    <text evidence="1">The sequence shown here is derived from an EMBL/GenBank/DDBJ whole genome shotgun (WGS) entry which is preliminary data.</text>
</comment>
<dbReference type="Proteomes" id="UP000184267">
    <property type="component" value="Unassembled WGS sequence"/>
</dbReference>
<evidence type="ECO:0000313" key="1">
    <source>
        <dbReference type="EMBL" id="OJT02474.1"/>
    </source>
</evidence>
<sequence>MAGPPLVFMTSLSHVHQKDEKHNRILKEDVDRFIEHVIEQIGVFPQDSPYPMLSTIFEGAARKHRDRSTYAHAISTWFEHQQDVRKAQLEDDRKQRFETIIVRLRNAGWDKEVDFLSAEELYAMSMLPVVRQSSKLTEGAWQKVLSTLDKFLNDTRAKRIERELRDTLRARFGLVEDALRAHYVTLPRRAYMDCRPQYIDLAFMPECRALLDVPVTETVTAEQVATVIPVLATRWQTEWKTRFTDYIRPYLGDIAPDADPLELAIASFGCDMECRATLSSMRYPNLLVHNCVRSVRRLREELEREDVYTRTAKTLTWSSQQWQAYEAKTQSMFAVSSPFCIALPPATRVPVRAQLQRVDSMRRVVSALGLDPARATFDDLDRCHDVWLQCVTCETRDRTRPRVMLRWEGATDHDTGHCNQMGDPEWRRADAEDMAQVHAAQAQTTWQRRTLQYFQAEQTWCCALCPMFNAKGRGAMENHLHEKHGIADAEEDKQDGVMYVHPSESRSVRPDRSIVLYPCVEPQTVQATEDTAGQ</sequence>
<dbReference type="OMA" id="HEVRAND"/>
<gene>
    <name evidence="1" type="ORF">TRAPUB_7041</name>
</gene>
<protein>
    <submittedName>
        <fullName evidence="1">Uncharacterized protein</fullName>
    </submittedName>
</protein>
<dbReference type="OrthoDB" id="2745177at2759"/>
<accession>A0A1M2V4H0</accession>
<proteinExistence type="predicted"/>
<dbReference type="AlphaFoldDB" id="A0A1M2V4H0"/>
<reference evidence="1 2" key="1">
    <citation type="submission" date="2016-10" db="EMBL/GenBank/DDBJ databases">
        <title>Genome sequence of the basidiomycete white-rot fungus Trametes pubescens.</title>
        <authorList>
            <person name="Makela M.R."/>
            <person name="Granchi Z."/>
            <person name="Peng M."/>
            <person name="De Vries R.P."/>
            <person name="Grigoriev I."/>
            <person name="Riley R."/>
            <person name="Hilden K."/>
        </authorList>
    </citation>
    <scope>NUCLEOTIDE SEQUENCE [LARGE SCALE GENOMIC DNA]</scope>
    <source>
        <strain evidence="1 2">FBCC735</strain>
    </source>
</reference>
<name>A0A1M2V4H0_TRAPU</name>
<organism evidence="1 2">
    <name type="scientific">Trametes pubescens</name>
    <name type="common">White-rot fungus</name>
    <dbReference type="NCBI Taxonomy" id="154538"/>
    <lineage>
        <taxon>Eukaryota</taxon>
        <taxon>Fungi</taxon>
        <taxon>Dikarya</taxon>
        <taxon>Basidiomycota</taxon>
        <taxon>Agaricomycotina</taxon>
        <taxon>Agaricomycetes</taxon>
        <taxon>Polyporales</taxon>
        <taxon>Polyporaceae</taxon>
        <taxon>Trametes</taxon>
    </lineage>
</organism>